<sequence>MKQFKILLFMCIFIFTFGFAGCSKSDMSYAAKILPPENHDMPLDGVWVTNKYYTGPSYAMNNNEIKDKIGKTVSFSENQVTLYEDICESPKYKIKTVNTQNYFIGNYSINPKTLDIDKTEVQVVTITSNENFFASFVILDKTKIMTYIDGVFFHLSKNTQLSSADTNLNKLLNDDKETASKSEKHSKVIKDSTNPLSKSEILQQFNSGILLGLKSYKTVSYKLPYSSSNEPVKEPVYRTLWINFSGDSVMSVNELPFILAPRQNGFWKIDTKREVDENWVKDYIFPYPLEKPIELKSGAGTIKKDGQFHNLADITFIGNDYISLELNGSGRYKESSQPYKYDLLQVQPLDTLNLDNFSAISLDKIMGKQGLKALKQGAATYLNSLNYEDKQKLETTPRPDSFGVVRKNGKWILRGRLNYSSKTYKESFGDFDIPIIASKELVTYDSLCPNWNVIKHRVPDALDAYSPPNKNFVMILTNSKIYIYDIVNDNLSPKPIKTIVLKDNETVIMSHWALGKYVKTWDDQVKSLIK</sequence>
<dbReference type="Proteomes" id="UP001079657">
    <property type="component" value="Unassembled WGS sequence"/>
</dbReference>
<keyword evidence="1" id="KW-0732">Signal</keyword>
<dbReference type="PROSITE" id="PS51257">
    <property type="entry name" value="PROKAR_LIPOPROTEIN"/>
    <property type="match status" value="1"/>
</dbReference>
<reference evidence="2" key="1">
    <citation type="submission" date="2022-12" db="EMBL/GenBank/DDBJ databases">
        <authorList>
            <person name="Wang J."/>
        </authorList>
    </citation>
    <scope>NUCLEOTIDE SEQUENCE</scope>
    <source>
        <strain evidence="2">HY-42-06</strain>
    </source>
</reference>
<gene>
    <name evidence="2" type="ORF">OXH55_05705</name>
</gene>
<comment type="caution">
    <text evidence="2">The sequence shown here is derived from an EMBL/GenBank/DDBJ whole genome shotgun (WGS) entry which is preliminary data.</text>
</comment>
<evidence type="ECO:0000313" key="2">
    <source>
        <dbReference type="EMBL" id="MCY6370122.1"/>
    </source>
</evidence>
<feature type="signal peptide" evidence="1">
    <location>
        <begin position="1"/>
        <end position="20"/>
    </location>
</feature>
<dbReference type="EMBL" id="JAPQES010000001">
    <property type="protein sequence ID" value="MCY6370122.1"/>
    <property type="molecule type" value="Genomic_DNA"/>
</dbReference>
<evidence type="ECO:0000313" key="3">
    <source>
        <dbReference type="Proteomes" id="UP001079657"/>
    </source>
</evidence>
<keyword evidence="3" id="KW-1185">Reference proteome</keyword>
<organism evidence="2 3">
    <name type="scientific">Clostridium ganghwense</name>
    <dbReference type="NCBI Taxonomy" id="312089"/>
    <lineage>
        <taxon>Bacteria</taxon>
        <taxon>Bacillati</taxon>
        <taxon>Bacillota</taxon>
        <taxon>Clostridia</taxon>
        <taxon>Eubacteriales</taxon>
        <taxon>Clostridiaceae</taxon>
        <taxon>Clostridium</taxon>
    </lineage>
</organism>
<protein>
    <recommendedName>
        <fullName evidence="4">Lipoprotein</fullName>
    </recommendedName>
</protein>
<name>A0ABT4CM57_9CLOT</name>
<evidence type="ECO:0000256" key="1">
    <source>
        <dbReference type="SAM" id="SignalP"/>
    </source>
</evidence>
<evidence type="ECO:0008006" key="4">
    <source>
        <dbReference type="Google" id="ProtNLM"/>
    </source>
</evidence>
<feature type="chain" id="PRO_5046350413" description="Lipoprotein" evidence="1">
    <location>
        <begin position="21"/>
        <end position="530"/>
    </location>
</feature>
<dbReference type="RefSeq" id="WP_268048708.1">
    <property type="nucleotide sequence ID" value="NZ_JAPQES010000001.1"/>
</dbReference>
<proteinExistence type="predicted"/>
<accession>A0ABT4CM57</accession>